<keyword evidence="3" id="KW-1185">Reference proteome</keyword>
<evidence type="ECO:0000313" key="2">
    <source>
        <dbReference type="EMBL" id="KAJ8892544.1"/>
    </source>
</evidence>
<feature type="region of interest" description="Disordered" evidence="1">
    <location>
        <begin position="217"/>
        <end position="236"/>
    </location>
</feature>
<dbReference type="EMBL" id="JARBHB010000002">
    <property type="protein sequence ID" value="KAJ8892544.1"/>
    <property type="molecule type" value="Genomic_DNA"/>
</dbReference>
<organism evidence="2 3">
    <name type="scientific">Dryococelus australis</name>
    <dbReference type="NCBI Taxonomy" id="614101"/>
    <lineage>
        <taxon>Eukaryota</taxon>
        <taxon>Metazoa</taxon>
        <taxon>Ecdysozoa</taxon>
        <taxon>Arthropoda</taxon>
        <taxon>Hexapoda</taxon>
        <taxon>Insecta</taxon>
        <taxon>Pterygota</taxon>
        <taxon>Neoptera</taxon>
        <taxon>Polyneoptera</taxon>
        <taxon>Phasmatodea</taxon>
        <taxon>Verophasmatodea</taxon>
        <taxon>Anareolatae</taxon>
        <taxon>Phasmatidae</taxon>
        <taxon>Eurycanthinae</taxon>
        <taxon>Dryococelus</taxon>
    </lineage>
</organism>
<reference evidence="2 3" key="1">
    <citation type="submission" date="2023-02" db="EMBL/GenBank/DDBJ databases">
        <title>LHISI_Scaffold_Assembly.</title>
        <authorList>
            <person name="Stuart O.P."/>
            <person name="Cleave R."/>
            <person name="Magrath M.J.L."/>
            <person name="Mikheyev A.S."/>
        </authorList>
    </citation>
    <scope>NUCLEOTIDE SEQUENCE [LARGE SCALE GENOMIC DNA]</scope>
    <source>
        <strain evidence="2">Daus_M_001</strain>
        <tissue evidence="2">Leg muscle</tissue>
    </source>
</reference>
<proteinExistence type="predicted"/>
<name>A0ABQ9I7B8_9NEOP</name>
<dbReference type="Proteomes" id="UP001159363">
    <property type="component" value="Chromosome 2"/>
</dbReference>
<evidence type="ECO:0000256" key="1">
    <source>
        <dbReference type="SAM" id="MobiDB-lite"/>
    </source>
</evidence>
<comment type="caution">
    <text evidence="2">The sequence shown here is derived from an EMBL/GenBank/DDBJ whole genome shotgun (WGS) entry which is preliminary data.</text>
</comment>
<evidence type="ECO:0000313" key="3">
    <source>
        <dbReference type="Proteomes" id="UP001159363"/>
    </source>
</evidence>
<accession>A0ABQ9I7B8</accession>
<protein>
    <submittedName>
        <fullName evidence="2">Uncharacterized protein</fullName>
    </submittedName>
</protein>
<gene>
    <name evidence="2" type="ORF">PR048_005125</name>
</gene>
<sequence>MTPSSQSSATLVHVERREEVFVRGPERRRGQRCVKMEQRRNARALETGVPEREPTLVAESHLVTRRPQTESVGSLDGRGSVSVRDFHPINPRWSVAGMQGEKTRQRAASSSTIPTCENPGANPTGIISSHYLEHNLAVITPWKHDPRLQFHCSDVAVILLDVWENSVANKKFHFVSASKKAGTGLVLDWVQMTECGKLVMIVQSSASALDLTDGDLESGQTPAGPQAIPPTVEFQQGRNPHGNRKRYFVFLRPLPPPPRMAHVSTLPSAELKERRAALLARRYLVATTGNEFSLAHSGAFRKPLRYSRRFHNLPKPRFHRSACSPPTKWEASRFNPRSGSRDFCKWESCRTMPFVGGFSRGSPVFPAPLIPALHRIHFNRPHRLSRPHS</sequence>